<dbReference type="PRINTS" id="PR00080">
    <property type="entry name" value="SDRFAMILY"/>
</dbReference>
<comment type="similarity">
    <text evidence="1 4">Belongs to the short-chain dehydrogenases/reductases (SDR) family.</text>
</comment>
<name>A0A1H5X5R7_9FIRM</name>
<dbReference type="PANTHER" id="PTHR42879:SF2">
    <property type="entry name" value="3-OXOACYL-[ACYL-CARRIER-PROTEIN] REDUCTASE FABG"/>
    <property type="match status" value="1"/>
</dbReference>
<keyword evidence="3" id="KW-0443">Lipid metabolism</keyword>
<sequence length="242" mass="26274">MSRNIIITGASRGIGKAIAKNLAGPDTNILISSFHNSSLLEETKKELSCISNKVISFTGDMGNYEDVEKMFDLALKEFGSVDVLINNAGISMVGLFQDMSYKEWQEILNTNLGSVYNCCHFAVNDMIKRHEGKIINISSVWGLYGASCEVAYSATKGGVDAFTKALAKELAPSNIQVNAIACGAIDTEMNGHLSKEELEELALEIPEGRLGDPSEVAELVRKILESPSYLTGQIIQFDGGWI</sequence>
<dbReference type="Gene3D" id="3.40.50.720">
    <property type="entry name" value="NAD(P)-binding Rossmann-like Domain"/>
    <property type="match status" value="1"/>
</dbReference>
<evidence type="ECO:0000256" key="2">
    <source>
        <dbReference type="ARBA" id="ARBA00023002"/>
    </source>
</evidence>
<reference evidence="5 6" key="1">
    <citation type="submission" date="2016-10" db="EMBL/GenBank/DDBJ databases">
        <authorList>
            <person name="de Groot N.N."/>
        </authorList>
    </citation>
    <scope>NUCLEOTIDE SEQUENCE [LARGE SCALE GENOMIC DNA]</scope>
    <source>
        <strain evidence="5 6">D15d</strain>
    </source>
</reference>
<evidence type="ECO:0000256" key="1">
    <source>
        <dbReference type="ARBA" id="ARBA00006484"/>
    </source>
</evidence>
<evidence type="ECO:0000313" key="5">
    <source>
        <dbReference type="EMBL" id="SEG06747.1"/>
    </source>
</evidence>
<dbReference type="PROSITE" id="PS00061">
    <property type="entry name" value="ADH_SHORT"/>
    <property type="match status" value="1"/>
</dbReference>
<dbReference type="RefSeq" id="WP_027432186.1">
    <property type="nucleotide sequence ID" value="NZ_FNUL01000022.1"/>
</dbReference>
<keyword evidence="2" id="KW-0560">Oxidoreductase</keyword>
<evidence type="ECO:0000313" key="6">
    <source>
        <dbReference type="Proteomes" id="UP000236726"/>
    </source>
</evidence>
<dbReference type="InterPro" id="IPR020904">
    <property type="entry name" value="Sc_DH/Rdtase_CS"/>
</dbReference>
<gene>
    <name evidence="5" type="ORF">SAMN05216537_1229</name>
</gene>
<dbReference type="InterPro" id="IPR002347">
    <property type="entry name" value="SDR_fam"/>
</dbReference>
<dbReference type="InterPro" id="IPR050259">
    <property type="entry name" value="SDR"/>
</dbReference>
<accession>A0A1H5X5R7</accession>
<keyword evidence="6" id="KW-1185">Reference proteome</keyword>
<dbReference type="STRING" id="1410661.GCA_000702205_00993"/>
<evidence type="ECO:0000256" key="4">
    <source>
        <dbReference type="RuleBase" id="RU000363"/>
    </source>
</evidence>
<dbReference type="SUPFAM" id="SSF51735">
    <property type="entry name" value="NAD(P)-binding Rossmann-fold domains"/>
    <property type="match status" value="1"/>
</dbReference>
<dbReference type="InterPro" id="IPR036291">
    <property type="entry name" value="NAD(P)-bd_dom_sf"/>
</dbReference>
<proteinExistence type="inferred from homology"/>
<dbReference type="FunFam" id="3.40.50.720:FF:000173">
    <property type="entry name" value="3-oxoacyl-[acyl-carrier protein] reductase"/>
    <property type="match status" value="1"/>
</dbReference>
<dbReference type="PANTHER" id="PTHR42879">
    <property type="entry name" value="3-OXOACYL-(ACYL-CARRIER-PROTEIN) REDUCTASE"/>
    <property type="match status" value="1"/>
</dbReference>
<dbReference type="CDD" id="cd05233">
    <property type="entry name" value="SDR_c"/>
    <property type="match status" value="1"/>
</dbReference>
<keyword evidence="3" id="KW-0753">Steroid metabolism</keyword>
<dbReference type="AlphaFoldDB" id="A0A1H5X5R7"/>
<dbReference type="NCBIfam" id="NF047420">
    <property type="entry name" value="EF_P_mod_YmfI"/>
    <property type="match status" value="1"/>
</dbReference>
<evidence type="ECO:0000256" key="3">
    <source>
        <dbReference type="ARBA" id="ARBA00023221"/>
    </source>
</evidence>
<dbReference type="PRINTS" id="PR00081">
    <property type="entry name" value="GDHRDH"/>
</dbReference>
<dbReference type="Proteomes" id="UP000236726">
    <property type="component" value="Unassembled WGS sequence"/>
</dbReference>
<organism evidence="5 6">
    <name type="scientific">Lachnospira multipara</name>
    <dbReference type="NCBI Taxonomy" id="28051"/>
    <lineage>
        <taxon>Bacteria</taxon>
        <taxon>Bacillati</taxon>
        <taxon>Bacillota</taxon>
        <taxon>Clostridia</taxon>
        <taxon>Lachnospirales</taxon>
        <taxon>Lachnospiraceae</taxon>
        <taxon>Lachnospira</taxon>
    </lineage>
</organism>
<dbReference type="GO" id="GO:0032787">
    <property type="term" value="P:monocarboxylic acid metabolic process"/>
    <property type="evidence" value="ECO:0007669"/>
    <property type="project" value="UniProtKB-ARBA"/>
</dbReference>
<protein>
    <submittedName>
        <fullName evidence="5">3-oxoacyl-[acyl-carrier protein] reductase</fullName>
    </submittedName>
</protein>
<dbReference type="GO" id="GO:0008202">
    <property type="term" value="P:steroid metabolic process"/>
    <property type="evidence" value="ECO:0007669"/>
    <property type="project" value="UniProtKB-KW"/>
</dbReference>
<dbReference type="Pfam" id="PF00106">
    <property type="entry name" value="adh_short"/>
    <property type="match status" value="1"/>
</dbReference>
<dbReference type="EMBL" id="FNUL01000022">
    <property type="protein sequence ID" value="SEG06747.1"/>
    <property type="molecule type" value="Genomic_DNA"/>
</dbReference>
<dbReference type="GO" id="GO:0016491">
    <property type="term" value="F:oxidoreductase activity"/>
    <property type="evidence" value="ECO:0007669"/>
    <property type="project" value="UniProtKB-KW"/>
</dbReference>